<sequence length="66" mass="7151">MICLVGPLSFVGPDVKAGLESLSVLLLSILSTAFEQPMFSANFLAFDIKPLLPKVVCLMGRRPRSD</sequence>
<dbReference type="OrthoDB" id="1259151at2759"/>
<evidence type="ECO:0000313" key="2">
    <source>
        <dbReference type="Proteomes" id="UP000076532"/>
    </source>
</evidence>
<protein>
    <submittedName>
        <fullName evidence="1">Uncharacterized protein</fullName>
    </submittedName>
</protein>
<dbReference type="EMBL" id="KV417651">
    <property type="protein sequence ID" value="KZP12174.1"/>
    <property type="molecule type" value="Genomic_DNA"/>
</dbReference>
<reference evidence="1 2" key="1">
    <citation type="journal article" date="2016" name="Mol. Biol. Evol.">
        <title>Comparative Genomics of Early-Diverging Mushroom-Forming Fungi Provides Insights into the Origins of Lignocellulose Decay Capabilities.</title>
        <authorList>
            <person name="Nagy L.G."/>
            <person name="Riley R."/>
            <person name="Tritt A."/>
            <person name="Adam C."/>
            <person name="Daum C."/>
            <person name="Floudas D."/>
            <person name="Sun H."/>
            <person name="Yadav J.S."/>
            <person name="Pangilinan J."/>
            <person name="Larsson K.H."/>
            <person name="Matsuura K."/>
            <person name="Barry K."/>
            <person name="Labutti K."/>
            <person name="Kuo R."/>
            <person name="Ohm R.A."/>
            <person name="Bhattacharya S.S."/>
            <person name="Shirouzu T."/>
            <person name="Yoshinaga Y."/>
            <person name="Martin F.M."/>
            <person name="Grigoriev I.V."/>
            <person name="Hibbett D.S."/>
        </authorList>
    </citation>
    <scope>NUCLEOTIDE SEQUENCE [LARGE SCALE GENOMIC DNA]</scope>
    <source>
        <strain evidence="1 2">CBS 109695</strain>
    </source>
</reference>
<organism evidence="1 2">
    <name type="scientific">Athelia psychrophila</name>
    <dbReference type="NCBI Taxonomy" id="1759441"/>
    <lineage>
        <taxon>Eukaryota</taxon>
        <taxon>Fungi</taxon>
        <taxon>Dikarya</taxon>
        <taxon>Basidiomycota</taxon>
        <taxon>Agaricomycotina</taxon>
        <taxon>Agaricomycetes</taxon>
        <taxon>Agaricomycetidae</taxon>
        <taxon>Atheliales</taxon>
        <taxon>Atheliaceae</taxon>
        <taxon>Athelia</taxon>
    </lineage>
</organism>
<dbReference type="Proteomes" id="UP000076532">
    <property type="component" value="Unassembled WGS sequence"/>
</dbReference>
<dbReference type="AlphaFoldDB" id="A0A166B193"/>
<proteinExistence type="predicted"/>
<gene>
    <name evidence="1" type="ORF">FIBSPDRAFT_985913</name>
</gene>
<accession>A0A166B193</accession>
<keyword evidence="2" id="KW-1185">Reference proteome</keyword>
<evidence type="ECO:0000313" key="1">
    <source>
        <dbReference type="EMBL" id="KZP12174.1"/>
    </source>
</evidence>
<name>A0A166B193_9AGAM</name>